<keyword evidence="1" id="KW-0032">Aminotransferase</keyword>
<evidence type="ECO:0000313" key="1">
    <source>
        <dbReference type="EMBL" id="EIA10369.1"/>
    </source>
</evidence>
<proteinExistence type="predicted"/>
<dbReference type="AlphaFoldDB" id="H7FM95"/>
<accession>H7FM95</accession>
<protein>
    <submittedName>
        <fullName evidence="1">4-keto-6-deoxy-N-Acetyl-D-hexosaminyl-(Lipid carrier) aminotransferase</fullName>
    </submittedName>
</protein>
<dbReference type="PATRIC" id="fig|1086011.3.peg.287"/>
<reference evidence="1 2" key="1">
    <citation type="journal article" date="2014" name="Acta Crystallogr. D">
        <title>Structure-based characterization and antifreeze properties of a hyperactive ice-binding protein from the Antarctic bacterium Flavobacterium frigoris PS1.</title>
        <authorList>
            <person name="Do H."/>
            <person name="Kim S.J."/>
            <person name="Kim H.J."/>
            <person name="Lee J.H."/>
        </authorList>
    </citation>
    <scope>NUCLEOTIDE SEQUENCE [LARGE SCALE GENOMIC DNA]</scope>
    <source>
        <strain evidence="1 2">PS1</strain>
    </source>
</reference>
<evidence type="ECO:0000313" key="2">
    <source>
        <dbReference type="Proteomes" id="UP000005566"/>
    </source>
</evidence>
<keyword evidence="1" id="KW-0808">Transferase</keyword>
<gene>
    <name evidence="1" type="ORF">HJ01_00293</name>
</gene>
<dbReference type="Proteomes" id="UP000005566">
    <property type="component" value="Unassembled WGS sequence"/>
</dbReference>
<comment type="caution">
    <text evidence="1">The sequence shown here is derived from an EMBL/GenBank/DDBJ whole genome shotgun (WGS) entry which is preliminary data.</text>
</comment>
<dbReference type="EMBL" id="AHKF01000007">
    <property type="protein sequence ID" value="EIA10369.1"/>
    <property type="molecule type" value="Genomic_DNA"/>
</dbReference>
<organism evidence="1 2">
    <name type="scientific">Flavobacterium frigoris (strain PS1)</name>
    <dbReference type="NCBI Taxonomy" id="1086011"/>
    <lineage>
        <taxon>Bacteria</taxon>
        <taxon>Pseudomonadati</taxon>
        <taxon>Bacteroidota</taxon>
        <taxon>Flavobacteriia</taxon>
        <taxon>Flavobacteriales</taxon>
        <taxon>Flavobacteriaceae</taxon>
        <taxon>Flavobacterium</taxon>
    </lineage>
</organism>
<sequence length="56" mass="6045">MKKGVSPKVIIAVSIYFVPYKIEQRSIIANTYSIPILEDSAEVVGIKGGIVVLLAI</sequence>
<keyword evidence="2" id="KW-1185">Reference proteome</keyword>
<name>H7FM95_FLAFP</name>
<dbReference type="STRING" id="1086011.HJ01_00293"/>
<dbReference type="GO" id="GO:0008483">
    <property type="term" value="F:transaminase activity"/>
    <property type="evidence" value="ECO:0007669"/>
    <property type="project" value="UniProtKB-KW"/>
</dbReference>